<evidence type="ECO:0000313" key="2">
    <source>
        <dbReference type="Proteomes" id="UP001153076"/>
    </source>
</evidence>
<organism evidence="1 2">
    <name type="scientific">Carnegiea gigantea</name>
    <dbReference type="NCBI Taxonomy" id="171969"/>
    <lineage>
        <taxon>Eukaryota</taxon>
        <taxon>Viridiplantae</taxon>
        <taxon>Streptophyta</taxon>
        <taxon>Embryophyta</taxon>
        <taxon>Tracheophyta</taxon>
        <taxon>Spermatophyta</taxon>
        <taxon>Magnoliopsida</taxon>
        <taxon>eudicotyledons</taxon>
        <taxon>Gunneridae</taxon>
        <taxon>Pentapetalae</taxon>
        <taxon>Caryophyllales</taxon>
        <taxon>Cactineae</taxon>
        <taxon>Cactaceae</taxon>
        <taxon>Cactoideae</taxon>
        <taxon>Echinocereeae</taxon>
        <taxon>Carnegiea</taxon>
    </lineage>
</organism>
<accession>A0A9Q1JPW9</accession>
<dbReference type="PANTHER" id="PTHR33144:SF16">
    <property type="entry name" value="OS02G0129000 PROTEIN"/>
    <property type="match status" value="1"/>
</dbReference>
<dbReference type="OrthoDB" id="1913335at2759"/>
<gene>
    <name evidence="1" type="ORF">Cgig2_003390</name>
</gene>
<protein>
    <submittedName>
        <fullName evidence="1">Uncharacterized protein</fullName>
    </submittedName>
</protein>
<name>A0A9Q1JPW9_9CARY</name>
<dbReference type="EMBL" id="JAKOGI010000963">
    <property type="protein sequence ID" value="KAJ8428842.1"/>
    <property type="molecule type" value="Genomic_DNA"/>
</dbReference>
<dbReference type="AlphaFoldDB" id="A0A9Q1JPW9"/>
<evidence type="ECO:0000313" key="1">
    <source>
        <dbReference type="EMBL" id="KAJ8428842.1"/>
    </source>
</evidence>
<dbReference type="Pfam" id="PF03004">
    <property type="entry name" value="Transposase_24"/>
    <property type="match status" value="1"/>
</dbReference>
<keyword evidence="2" id="KW-1185">Reference proteome</keyword>
<reference evidence="1" key="1">
    <citation type="submission" date="2022-04" db="EMBL/GenBank/DDBJ databases">
        <title>Carnegiea gigantea Genome sequencing and assembly v2.</title>
        <authorList>
            <person name="Copetti D."/>
            <person name="Sanderson M.J."/>
            <person name="Burquez A."/>
            <person name="Wojciechowski M.F."/>
        </authorList>
    </citation>
    <scope>NUCLEOTIDE SEQUENCE</scope>
    <source>
        <strain evidence="1">SGP5-SGP5p</strain>
        <tissue evidence="1">Aerial part</tissue>
    </source>
</reference>
<dbReference type="InterPro" id="IPR004252">
    <property type="entry name" value="Probable_transposase_24"/>
</dbReference>
<proteinExistence type="predicted"/>
<sequence length="296" mass="34837">MLLSDVHGCKVEDHVLMFFNELGQPIGPIEKACDEFSKFLGTIAHVYSWTPLIYTNWDKVLRYGYNVGIYKCKYIFSELKKLGFLDIYEILVLFHKYILPQTKSVKKWVLESIACAWRVFKSRLKANHYYKYDNDAERWKHRPSRIPDSHFKLLLQYWNTSMPKKISAQNSKSHGLLDNMHTVGPVSFARIYQKLIFYSILAKLLSCFLCCFAVKFKLGRNYASNLPIREPPSHIRIPRASLLLFLYLHRLKLSLLHSQGDVSLDFARTQGSLIYVLLMFDQIQRRTFIYRPHLEV</sequence>
<dbReference type="PANTHER" id="PTHR33144">
    <property type="entry name" value="OS10G0409366 PROTEIN-RELATED"/>
    <property type="match status" value="1"/>
</dbReference>
<comment type="caution">
    <text evidence="1">The sequence shown here is derived from an EMBL/GenBank/DDBJ whole genome shotgun (WGS) entry which is preliminary data.</text>
</comment>
<dbReference type="Proteomes" id="UP001153076">
    <property type="component" value="Unassembled WGS sequence"/>
</dbReference>